<keyword evidence="3" id="KW-1185">Reference proteome</keyword>
<dbReference type="PANTHER" id="PTHR33490">
    <property type="entry name" value="BLR5614 PROTEIN-RELATED"/>
    <property type="match status" value="1"/>
</dbReference>
<dbReference type="InterPro" id="IPR002931">
    <property type="entry name" value="Transglutaminase-like"/>
</dbReference>
<dbReference type="SUPFAM" id="SSF54001">
    <property type="entry name" value="Cysteine proteinases"/>
    <property type="match status" value="1"/>
</dbReference>
<dbReference type="Proteomes" id="UP000306585">
    <property type="component" value="Unassembled WGS sequence"/>
</dbReference>
<proteinExistence type="predicted"/>
<sequence>MDAYLESSHYIDWLSPSVLAKAIELADGNTCKETIAKACFEFVRDEIKHSSDFHLNPITCIASDVLKHGTGYCYAKSHLLAALLRANDIPAGLCYQRLTIDNNEPPYCLHGLNAVWLDHYGWYRIDARGNKSSVDAGFCPPAAKLAFPIITKGEADLPEVWLEPLKIVTDVLETCATWQEVLENLPDIELIRGI</sequence>
<dbReference type="RefSeq" id="WP_138239859.1">
    <property type="nucleotide sequence ID" value="NZ_VBRY01000010.1"/>
</dbReference>
<dbReference type="Pfam" id="PF01841">
    <property type="entry name" value="Transglut_core"/>
    <property type="match status" value="1"/>
</dbReference>
<evidence type="ECO:0000313" key="2">
    <source>
        <dbReference type="EMBL" id="TLS66330.1"/>
    </source>
</evidence>
<dbReference type="PANTHER" id="PTHR33490:SF3">
    <property type="entry name" value="CONSERVED INTEGRAL MEMBRANE PROTEIN"/>
    <property type="match status" value="1"/>
</dbReference>
<protein>
    <submittedName>
        <fullName evidence="2">Transglutaminase family protein</fullName>
    </submittedName>
</protein>
<gene>
    <name evidence="2" type="ORF">FEF65_10580</name>
</gene>
<accession>A0A5R9GJE7</accession>
<name>A0A5R9GJE7_9PROT</name>
<reference evidence="2 3" key="1">
    <citation type="journal article" date="2019" name="Appl. Environ. Microbiol.">
        <title>Environmental Evidence and Genomic Insight of Iron-oxidizing Bacteria Preference Towards More Corrosion Resistant Stainless Steel at Higher Salinities.</title>
        <authorList>
            <person name="Garrison C.E."/>
            <person name="Price K.A."/>
            <person name="Field E.K."/>
        </authorList>
    </citation>
    <scope>NUCLEOTIDE SEQUENCE [LARGE SCALE GENOMIC DNA]</scope>
    <source>
        <strain evidence="2 3">P3</strain>
    </source>
</reference>
<dbReference type="EMBL" id="VBRY01000010">
    <property type="protein sequence ID" value="TLS66330.1"/>
    <property type="molecule type" value="Genomic_DNA"/>
</dbReference>
<evidence type="ECO:0000259" key="1">
    <source>
        <dbReference type="Pfam" id="PF01841"/>
    </source>
</evidence>
<dbReference type="AlphaFoldDB" id="A0A5R9GJE7"/>
<organism evidence="2 3">
    <name type="scientific">Mariprofundus erugo</name>
    <dbReference type="NCBI Taxonomy" id="2528639"/>
    <lineage>
        <taxon>Bacteria</taxon>
        <taxon>Pseudomonadati</taxon>
        <taxon>Pseudomonadota</taxon>
        <taxon>Candidatius Mariprofundia</taxon>
        <taxon>Mariprofundales</taxon>
        <taxon>Mariprofundaceae</taxon>
        <taxon>Mariprofundus</taxon>
    </lineage>
</organism>
<dbReference type="InterPro" id="IPR038765">
    <property type="entry name" value="Papain-like_cys_pep_sf"/>
</dbReference>
<dbReference type="Gene3D" id="3.10.620.30">
    <property type="match status" value="1"/>
</dbReference>
<feature type="domain" description="Transglutaminase-like" evidence="1">
    <location>
        <begin position="26"/>
        <end position="127"/>
    </location>
</feature>
<comment type="caution">
    <text evidence="2">The sequence shown here is derived from an EMBL/GenBank/DDBJ whole genome shotgun (WGS) entry which is preliminary data.</text>
</comment>
<evidence type="ECO:0000313" key="3">
    <source>
        <dbReference type="Proteomes" id="UP000306585"/>
    </source>
</evidence>